<evidence type="ECO:0000259" key="2">
    <source>
        <dbReference type="Pfam" id="PF17785"/>
    </source>
</evidence>
<dbReference type="InterPro" id="IPR041532">
    <property type="entry name" value="RlmI-like_PUA"/>
</dbReference>
<evidence type="ECO:0000313" key="4">
    <source>
        <dbReference type="Proteomes" id="UP000019132"/>
    </source>
</evidence>
<feature type="domain" description="RlmI-like PUA" evidence="2">
    <location>
        <begin position="12"/>
        <end position="66"/>
    </location>
</feature>
<reference evidence="4" key="2">
    <citation type="submission" date="2010-04" db="EMBL/GenBank/DDBJ databases">
        <authorList>
            <person name="Buell R."/>
            <person name="Hamilton J."/>
            <person name="Hostetler J."/>
        </authorList>
    </citation>
    <scope>NUCLEOTIDE SEQUENCE [LARGE SCALE GENOMIC DNA]</scope>
    <source>
        <strain evidence="4">DAOM:BR144</strain>
    </source>
</reference>
<organism evidence="3 4">
    <name type="scientific">Globisporangium ultimum (strain ATCC 200006 / CBS 805.95 / DAOM BR144)</name>
    <name type="common">Pythium ultimum</name>
    <dbReference type="NCBI Taxonomy" id="431595"/>
    <lineage>
        <taxon>Eukaryota</taxon>
        <taxon>Sar</taxon>
        <taxon>Stramenopiles</taxon>
        <taxon>Oomycota</taxon>
        <taxon>Peronosporomycetes</taxon>
        <taxon>Pythiales</taxon>
        <taxon>Pythiaceae</taxon>
        <taxon>Globisporangium</taxon>
    </lineage>
</organism>
<keyword evidence="1" id="KW-0808">Transferase</keyword>
<dbReference type="Pfam" id="PF17785">
    <property type="entry name" value="PUA_3"/>
    <property type="match status" value="1"/>
</dbReference>
<evidence type="ECO:0000313" key="3">
    <source>
        <dbReference type="EnsemblProtists" id="PYU1_T004358"/>
    </source>
</evidence>
<dbReference type="EnsemblProtists" id="PYU1_T004358">
    <property type="protein sequence ID" value="PYU1_T004358"/>
    <property type="gene ID" value="PYU1_G004348"/>
</dbReference>
<accession>K3WHB6</accession>
<dbReference type="InParanoid" id="K3WHB6"/>
<dbReference type="AlphaFoldDB" id="K3WHB6"/>
<reference evidence="4" key="1">
    <citation type="journal article" date="2010" name="Genome Biol.">
        <title>Genome sequence of the necrotrophic plant pathogen Pythium ultimum reveals original pathogenicity mechanisms and effector repertoire.</title>
        <authorList>
            <person name="Levesque C.A."/>
            <person name="Brouwer H."/>
            <person name="Cano L."/>
            <person name="Hamilton J.P."/>
            <person name="Holt C."/>
            <person name="Huitema E."/>
            <person name="Raffaele S."/>
            <person name="Robideau G.P."/>
            <person name="Thines M."/>
            <person name="Win J."/>
            <person name="Zerillo M.M."/>
            <person name="Beakes G.W."/>
            <person name="Boore J.L."/>
            <person name="Busam D."/>
            <person name="Dumas B."/>
            <person name="Ferriera S."/>
            <person name="Fuerstenberg S.I."/>
            <person name="Gachon C.M."/>
            <person name="Gaulin E."/>
            <person name="Govers F."/>
            <person name="Grenville-Briggs L."/>
            <person name="Horner N."/>
            <person name="Hostetler J."/>
            <person name="Jiang R.H."/>
            <person name="Johnson J."/>
            <person name="Krajaejun T."/>
            <person name="Lin H."/>
            <person name="Meijer H.J."/>
            <person name="Moore B."/>
            <person name="Morris P."/>
            <person name="Phuntmart V."/>
            <person name="Puiu D."/>
            <person name="Shetty J."/>
            <person name="Stajich J.E."/>
            <person name="Tripathy S."/>
            <person name="Wawra S."/>
            <person name="van West P."/>
            <person name="Whitty B.R."/>
            <person name="Coutinho P.M."/>
            <person name="Henrissat B."/>
            <person name="Martin F."/>
            <person name="Thomas P.D."/>
            <person name="Tyler B.M."/>
            <person name="De Vries R.P."/>
            <person name="Kamoun S."/>
            <person name="Yandell M."/>
            <person name="Tisserat N."/>
            <person name="Buell C.R."/>
        </authorList>
    </citation>
    <scope>NUCLEOTIDE SEQUENCE</scope>
    <source>
        <strain evidence="4">DAOM:BR144</strain>
    </source>
</reference>
<name>K3WHB6_GLOUD</name>
<dbReference type="Proteomes" id="UP000019132">
    <property type="component" value="Unassembled WGS sequence"/>
</dbReference>
<evidence type="ECO:0000256" key="1">
    <source>
        <dbReference type="ARBA" id="ARBA00022679"/>
    </source>
</evidence>
<dbReference type="HOGENOM" id="CLU_2283090_0_0_1"/>
<dbReference type="EMBL" id="GL376631">
    <property type="status" value="NOT_ANNOTATED_CDS"/>
    <property type="molecule type" value="Genomic_DNA"/>
</dbReference>
<keyword evidence="4" id="KW-1185">Reference proteome</keyword>
<reference evidence="3" key="3">
    <citation type="submission" date="2015-02" db="UniProtKB">
        <authorList>
            <consortium name="EnsemblProtists"/>
        </authorList>
    </citation>
    <scope>IDENTIFICATION</scope>
    <source>
        <strain evidence="3">DAOM BR144</strain>
    </source>
</reference>
<protein>
    <recommendedName>
        <fullName evidence="2">RlmI-like PUA domain-containing protein</fullName>
    </recommendedName>
</protein>
<dbReference type="VEuPathDB" id="FungiDB:PYU1_G004348"/>
<proteinExistence type="predicted"/>
<sequence length="102" mass="11014">MVHLPSVHLSPKGAHRWLIGGISWIKSSDVVSAASHGYELTDGEIIRIYNSESEFLGVSQVEKQNNNDGFVLRARSPAAMIAANRSMSIGVFPGRDCGFPSS</sequence>
<dbReference type="GO" id="GO:0003723">
    <property type="term" value="F:RNA binding"/>
    <property type="evidence" value="ECO:0007669"/>
    <property type="project" value="InterPro"/>
</dbReference>